<dbReference type="SUPFAM" id="SSF51182">
    <property type="entry name" value="RmlC-like cupins"/>
    <property type="match status" value="1"/>
</dbReference>
<dbReference type="InterPro" id="IPR028013">
    <property type="entry name" value="DUF4437"/>
</dbReference>
<accession>A0A7X0LLU4</accession>
<gene>
    <name evidence="2" type="ORF">HNQ40_003085</name>
</gene>
<dbReference type="CDD" id="cd06989">
    <property type="entry name" value="cupin_DRT102"/>
    <property type="match status" value="1"/>
</dbReference>
<dbReference type="Proteomes" id="UP000541810">
    <property type="component" value="Unassembled WGS sequence"/>
</dbReference>
<dbReference type="RefSeq" id="WP_184678759.1">
    <property type="nucleotide sequence ID" value="NZ_JACHGY010000001.1"/>
</dbReference>
<comment type="caution">
    <text evidence="2">The sequence shown here is derived from an EMBL/GenBank/DDBJ whole genome shotgun (WGS) entry which is preliminary data.</text>
</comment>
<evidence type="ECO:0000313" key="2">
    <source>
        <dbReference type="EMBL" id="MBB6431279.1"/>
    </source>
</evidence>
<feature type="signal peptide" evidence="1">
    <location>
        <begin position="1"/>
        <end position="22"/>
    </location>
</feature>
<dbReference type="Pfam" id="PF14499">
    <property type="entry name" value="DUF4437"/>
    <property type="match status" value="1"/>
</dbReference>
<keyword evidence="3" id="KW-1185">Reference proteome</keyword>
<dbReference type="InterPro" id="IPR011051">
    <property type="entry name" value="RmlC_Cupin_sf"/>
</dbReference>
<dbReference type="EMBL" id="JACHGY010000001">
    <property type="protein sequence ID" value="MBB6431279.1"/>
    <property type="molecule type" value="Genomic_DNA"/>
</dbReference>
<protein>
    <recommendedName>
        <fullName evidence="4">DUF4437 domain-containing protein</fullName>
    </recommendedName>
</protein>
<dbReference type="InterPro" id="IPR014710">
    <property type="entry name" value="RmlC-like_jellyroll"/>
</dbReference>
<dbReference type="Gene3D" id="2.60.120.10">
    <property type="entry name" value="Jelly Rolls"/>
    <property type="match status" value="2"/>
</dbReference>
<keyword evidence="1" id="KW-0732">Signal</keyword>
<dbReference type="PROSITE" id="PS51257">
    <property type="entry name" value="PROKAR_LIPOPROTEIN"/>
    <property type="match status" value="1"/>
</dbReference>
<dbReference type="AlphaFoldDB" id="A0A7X0LLU4"/>
<organism evidence="2 3">
    <name type="scientific">Algisphaera agarilytica</name>
    <dbReference type="NCBI Taxonomy" id="1385975"/>
    <lineage>
        <taxon>Bacteria</taxon>
        <taxon>Pseudomonadati</taxon>
        <taxon>Planctomycetota</taxon>
        <taxon>Phycisphaerae</taxon>
        <taxon>Phycisphaerales</taxon>
        <taxon>Phycisphaeraceae</taxon>
        <taxon>Algisphaera</taxon>
    </lineage>
</organism>
<feature type="chain" id="PRO_5030869791" description="DUF4437 domain-containing protein" evidence="1">
    <location>
        <begin position="23"/>
        <end position="344"/>
    </location>
</feature>
<evidence type="ECO:0000256" key="1">
    <source>
        <dbReference type="SAM" id="SignalP"/>
    </source>
</evidence>
<reference evidence="2 3" key="1">
    <citation type="submission" date="2020-08" db="EMBL/GenBank/DDBJ databases">
        <title>Genomic Encyclopedia of Type Strains, Phase IV (KMG-IV): sequencing the most valuable type-strain genomes for metagenomic binning, comparative biology and taxonomic classification.</title>
        <authorList>
            <person name="Goeker M."/>
        </authorList>
    </citation>
    <scope>NUCLEOTIDE SEQUENCE [LARGE SCALE GENOMIC DNA]</scope>
    <source>
        <strain evidence="2 3">DSM 103725</strain>
    </source>
</reference>
<name>A0A7X0LLU4_9BACT</name>
<sequence>MNTRPLLALAASAAFLTGCSTAPYVSGPRTADDATVNVLPASEVPWTALNPARGDKSPQAGTIWGDRKGKVPTGFLVKFVDGFSSPPHIHNVTYRGVVIHGLVHNDDPDAANMWMPPGSYWTQPAGEVHITSATGQTNVAFIEIAKGPYLVMPPAEAFDNGERPVNVDPSNFVWLDASNTPWISDEGPELVHLWGTPANGELNASMLKLPPGFTGYLQTNGAPLNAVVIQGEPTHEVPGKADAQALAPGSSFDSQGVTAHAFTNNSHEAATLYVRIEGKYTVTGEIGPVTAAKTEVAEPALTTTNQAAPAQNRVFLEGDLHESCPVCFVKPEAPTILSSMRDDE</sequence>
<evidence type="ECO:0000313" key="3">
    <source>
        <dbReference type="Proteomes" id="UP000541810"/>
    </source>
</evidence>
<proteinExistence type="predicted"/>
<evidence type="ECO:0008006" key="4">
    <source>
        <dbReference type="Google" id="ProtNLM"/>
    </source>
</evidence>